<feature type="transmembrane region" description="Helical" evidence="1">
    <location>
        <begin position="73"/>
        <end position="93"/>
    </location>
</feature>
<accession>A0ABV8D376</accession>
<protein>
    <recommendedName>
        <fullName evidence="4">Cell wall-active antibiotics response LiaF-like C-terminal domain-containing protein</fullName>
    </recommendedName>
</protein>
<gene>
    <name evidence="2" type="ORF">ACFOSE_08420</name>
</gene>
<evidence type="ECO:0000313" key="3">
    <source>
        <dbReference type="Proteomes" id="UP001595901"/>
    </source>
</evidence>
<organism evidence="2 3">
    <name type="scientific">Streptococcus dentapri</name>
    <dbReference type="NCBI Taxonomy" id="573564"/>
    <lineage>
        <taxon>Bacteria</taxon>
        <taxon>Bacillati</taxon>
        <taxon>Bacillota</taxon>
        <taxon>Bacilli</taxon>
        <taxon>Lactobacillales</taxon>
        <taxon>Streptococcaceae</taxon>
        <taxon>Streptococcus</taxon>
    </lineage>
</organism>
<evidence type="ECO:0000313" key="2">
    <source>
        <dbReference type="EMBL" id="MFC3932773.1"/>
    </source>
</evidence>
<sequence>MKRYSIWTFALLLLAAYFIVSAFVPNLHLVFNFDLVFALFCLIIGLPNRNIFMAFLGLAFLSNYVHDLANLNYSEWTLFVGILLLGIVVNQVFKPKRPVSKFYISKKGQTSYADDEREVYAKTFFSENSYYITSQNLDRVYADAKFGELNIDLCQAQFMTDSPEINIQVNFGEANIRIPRNWRINDNHLSRPFASLEIRGSHLSDEKDITVKLKGNVAFGQVNIIY</sequence>
<reference evidence="3" key="1">
    <citation type="journal article" date="2019" name="Int. J. Syst. Evol. Microbiol.">
        <title>The Global Catalogue of Microorganisms (GCM) 10K type strain sequencing project: providing services to taxonomists for standard genome sequencing and annotation.</title>
        <authorList>
            <consortium name="The Broad Institute Genomics Platform"/>
            <consortium name="The Broad Institute Genome Sequencing Center for Infectious Disease"/>
            <person name="Wu L."/>
            <person name="Ma J."/>
        </authorList>
    </citation>
    <scope>NUCLEOTIDE SEQUENCE [LARGE SCALE GENOMIC DNA]</scope>
    <source>
        <strain evidence="3">CCUG 58728</strain>
    </source>
</reference>
<feature type="transmembrane region" description="Helical" evidence="1">
    <location>
        <begin position="6"/>
        <end position="24"/>
    </location>
</feature>
<keyword evidence="1" id="KW-1133">Transmembrane helix</keyword>
<dbReference type="EMBL" id="JBHSAC010000070">
    <property type="protein sequence ID" value="MFC3932773.1"/>
    <property type="molecule type" value="Genomic_DNA"/>
</dbReference>
<dbReference type="RefSeq" id="WP_380432412.1">
    <property type="nucleotide sequence ID" value="NZ_JBHSAC010000070.1"/>
</dbReference>
<evidence type="ECO:0000256" key="1">
    <source>
        <dbReference type="SAM" id="Phobius"/>
    </source>
</evidence>
<dbReference type="Proteomes" id="UP001595901">
    <property type="component" value="Unassembled WGS sequence"/>
</dbReference>
<keyword evidence="3" id="KW-1185">Reference proteome</keyword>
<evidence type="ECO:0008006" key="4">
    <source>
        <dbReference type="Google" id="ProtNLM"/>
    </source>
</evidence>
<comment type="caution">
    <text evidence="2">The sequence shown here is derived from an EMBL/GenBank/DDBJ whole genome shotgun (WGS) entry which is preliminary data.</text>
</comment>
<name>A0ABV8D376_9STRE</name>
<feature type="transmembrane region" description="Helical" evidence="1">
    <location>
        <begin position="36"/>
        <end position="61"/>
    </location>
</feature>
<proteinExistence type="predicted"/>
<keyword evidence="1" id="KW-0472">Membrane</keyword>
<keyword evidence="1" id="KW-0812">Transmembrane</keyword>